<evidence type="ECO:0000313" key="2">
    <source>
        <dbReference type="Proteomes" id="UP000326939"/>
    </source>
</evidence>
<protein>
    <submittedName>
        <fullName evidence="1">Uncharacterized protein</fullName>
    </submittedName>
</protein>
<comment type="caution">
    <text evidence="1">The sequence shown here is derived from an EMBL/GenBank/DDBJ whole genome shotgun (WGS) entry which is preliminary data.</text>
</comment>
<sequence>MVFYNAEISHLTGYVHDLNLHVWTQLQVTDDEASDGGDETIGEINDWHLLLSIKKLTVTSDAGNEP</sequence>
<reference evidence="2" key="1">
    <citation type="journal article" date="2019" name="Gigascience">
        <title>De novo genome assembly of the endangered Acer yangbiense, a plant species with extremely small populations endemic to Yunnan Province, China.</title>
        <authorList>
            <person name="Yang J."/>
            <person name="Wariss H.M."/>
            <person name="Tao L."/>
            <person name="Zhang R."/>
            <person name="Yun Q."/>
            <person name="Hollingsworth P."/>
            <person name="Dao Z."/>
            <person name="Luo G."/>
            <person name="Guo H."/>
            <person name="Ma Y."/>
            <person name="Sun W."/>
        </authorList>
    </citation>
    <scope>NUCLEOTIDE SEQUENCE [LARGE SCALE GENOMIC DNA]</scope>
    <source>
        <strain evidence="2">cv. br00</strain>
    </source>
</reference>
<dbReference type="Proteomes" id="UP000326939">
    <property type="component" value="Chromosome 9"/>
</dbReference>
<proteinExistence type="predicted"/>
<dbReference type="AlphaFoldDB" id="A0A5N5LDD6"/>
<name>A0A5N5LDD6_9ROSI</name>
<accession>A0A5N5LDD6</accession>
<evidence type="ECO:0000313" key="1">
    <source>
        <dbReference type="EMBL" id="KAB5540744.1"/>
    </source>
</evidence>
<gene>
    <name evidence="1" type="ORF">DKX38_013718</name>
</gene>
<organism evidence="1 2">
    <name type="scientific">Salix brachista</name>
    <dbReference type="NCBI Taxonomy" id="2182728"/>
    <lineage>
        <taxon>Eukaryota</taxon>
        <taxon>Viridiplantae</taxon>
        <taxon>Streptophyta</taxon>
        <taxon>Embryophyta</taxon>
        <taxon>Tracheophyta</taxon>
        <taxon>Spermatophyta</taxon>
        <taxon>Magnoliopsida</taxon>
        <taxon>eudicotyledons</taxon>
        <taxon>Gunneridae</taxon>
        <taxon>Pentapetalae</taxon>
        <taxon>rosids</taxon>
        <taxon>fabids</taxon>
        <taxon>Malpighiales</taxon>
        <taxon>Salicaceae</taxon>
        <taxon>Saliceae</taxon>
        <taxon>Salix</taxon>
    </lineage>
</organism>
<keyword evidence="2" id="KW-1185">Reference proteome</keyword>
<dbReference type="EMBL" id="VDCV01000009">
    <property type="protein sequence ID" value="KAB5540744.1"/>
    <property type="molecule type" value="Genomic_DNA"/>
</dbReference>